<keyword evidence="3 5" id="KW-1133">Transmembrane helix</keyword>
<comment type="subcellular location">
    <subcellularLocation>
        <location evidence="1">Membrane</location>
        <topology evidence="1">Multi-pass membrane protein</topology>
    </subcellularLocation>
</comment>
<feature type="transmembrane region" description="Helical" evidence="5">
    <location>
        <begin position="51"/>
        <end position="68"/>
    </location>
</feature>
<evidence type="ECO:0000256" key="2">
    <source>
        <dbReference type="ARBA" id="ARBA00022692"/>
    </source>
</evidence>
<feature type="transmembrane region" description="Helical" evidence="5">
    <location>
        <begin position="88"/>
        <end position="110"/>
    </location>
</feature>
<dbReference type="Pfam" id="PF00520">
    <property type="entry name" value="Ion_trans"/>
    <property type="match status" value="1"/>
</dbReference>
<feature type="domain" description="Ion transport" evidence="6">
    <location>
        <begin position="13"/>
        <end position="195"/>
    </location>
</feature>
<feature type="transmembrane region" description="Helical" evidence="5">
    <location>
        <begin position="20"/>
        <end position="39"/>
    </location>
</feature>
<gene>
    <name evidence="7" type="ORF">KUTeg_009772</name>
</gene>
<proteinExistence type="predicted"/>
<dbReference type="PANTHER" id="PTHR13800">
    <property type="entry name" value="TRANSIENT RECEPTOR POTENTIAL CATION CHANNEL, SUBFAMILY M, MEMBER 6"/>
    <property type="match status" value="1"/>
</dbReference>
<organism evidence="7 8">
    <name type="scientific">Tegillarca granosa</name>
    <name type="common">Malaysian cockle</name>
    <name type="synonym">Anadara granosa</name>
    <dbReference type="NCBI Taxonomy" id="220873"/>
    <lineage>
        <taxon>Eukaryota</taxon>
        <taxon>Metazoa</taxon>
        <taxon>Spiralia</taxon>
        <taxon>Lophotrochozoa</taxon>
        <taxon>Mollusca</taxon>
        <taxon>Bivalvia</taxon>
        <taxon>Autobranchia</taxon>
        <taxon>Pteriomorphia</taxon>
        <taxon>Arcoida</taxon>
        <taxon>Arcoidea</taxon>
        <taxon>Arcidae</taxon>
        <taxon>Tegillarca</taxon>
    </lineage>
</organism>
<reference evidence="7 8" key="1">
    <citation type="submission" date="2022-12" db="EMBL/GenBank/DDBJ databases">
        <title>Chromosome-level genome of Tegillarca granosa.</title>
        <authorList>
            <person name="Kim J."/>
        </authorList>
    </citation>
    <scope>NUCLEOTIDE SEQUENCE [LARGE SCALE GENOMIC DNA]</scope>
    <source>
        <strain evidence="7">Teg-2019</strain>
        <tissue evidence="7">Adductor muscle</tissue>
    </source>
</reference>
<evidence type="ECO:0000256" key="1">
    <source>
        <dbReference type="ARBA" id="ARBA00004141"/>
    </source>
</evidence>
<evidence type="ECO:0000256" key="3">
    <source>
        <dbReference type="ARBA" id="ARBA00022989"/>
    </source>
</evidence>
<comment type="caution">
    <text evidence="7">The sequence shown here is derived from an EMBL/GenBank/DDBJ whole genome shotgun (WGS) entry which is preliminary data.</text>
</comment>
<feature type="non-terminal residue" evidence="7">
    <location>
        <position position="196"/>
    </location>
</feature>
<sequence length="196" mass="22874">MTQQDKSLKKRFSMYFRSNYNKIDILTIFLFTLGMVLRFCPGPRELSVGQTILGFSFLIYCMRILHIFTVNKQLGPWLVMIRRMTVDLMYFFLILMVFVVSYAIAAHAIAFPNSKLDLILAYDVLRTGYWNIYGELFLEEIEVEEPHCSFNETIYSSDPEITRCPSVIGRYIVPILRGVYVMFSNILLLNLLISVF</sequence>
<dbReference type="PANTHER" id="PTHR13800:SF12">
    <property type="entry name" value="TRANSIENT RECEPTOR POTENTIAL CATION CHANNEL SUBFAMILY M MEMBER-LIKE 2"/>
    <property type="match status" value="1"/>
</dbReference>
<feature type="transmembrane region" description="Helical" evidence="5">
    <location>
        <begin position="171"/>
        <end position="193"/>
    </location>
</feature>
<dbReference type="InterPro" id="IPR005821">
    <property type="entry name" value="Ion_trans_dom"/>
</dbReference>
<name>A0ABQ9F4V0_TEGGR</name>
<keyword evidence="8" id="KW-1185">Reference proteome</keyword>
<accession>A0ABQ9F4V0</accession>
<evidence type="ECO:0000256" key="5">
    <source>
        <dbReference type="SAM" id="Phobius"/>
    </source>
</evidence>
<dbReference type="EMBL" id="JARBDR010000440">
    <property type="protein sequence ID" value="KAJ8312399.1"/>
    <property type="molecule type" value="Genomic_DNA"/>
</dbReference>
<keyword evidence="4 5" id="KW-0472">Membrane</keyword>
<dbReference type="InterPro" id="IPR050927">
    <property type="entry name" value="TRPM"/>
</dbReference>
<evidence type="ECO:0000313" key="8">
    <source>
        <dbReference type="Proteomes" id="UP001217089"/>
    </source>
</evidence>
<evidence type="ECO:0000313" key="7">
    <source>
        <dbReference type="EMBL" id="KAJ8312399.1"/>
    </source>
</evidence>
<protein>
    <recommendedName>
        <fullName evidence="6">Ion transport domain-containing protein</fullName>
    </recommendedName>
</protein>
<dbReference type="Proteomes" id="UP001217089">
    <property type="component" value="Unassembled WGS sequence"/>
</dbReference>
<keyword evidence="2 5" id="KW-0812">Transmembrane</keyword>
<evidence type="ECO:0000256" key="4">
    <source>
        <dbReference type="ARBA" id="ARBA00023136"/>
    </source>
</evidence>
<evidence type="ECO:0000259" key="6">
    <source>
        <dbReference type="Pfam" id="PF00520"/>
    </source>
</evidence>